<protein>
    <submittedName>
        <fullName evidence="2">Uncharacterized protein OJ1123_G09.17</fullName>
    </submittedName>
</protein>
<feature type="region of interest" description="Disordered" evidence="1">
    <location>
        <begin position="40"/>
        <end position="75"/>
    </location>
</feature>
<accession>Q5VNJ8</accession>
<evidence type="ECO:0000313" key="2">
    <source>
        <dbReference type="EMBL" id="BAD68982.1"/>
    </source>
</evidence>
<name>Q5VNJ8_ORYSJ</name>
<dbReference type="EMBL" id="AP004613">
    <property type="protein sequence ID" value="BAD68982.1"/>
    <property type="molecule type" value="Genomic_DNA"/>
</dbReference>
<gene>
    <name evidence="2" type="primary">OJ1123_G09.17</name>
</gene>
<sequence length="75" mass="8046">MVPSAINLRCAFTYCMVGPSHGPFLFSSWPISGHKDARRSLLNPPSKALSPMAQLQGVPEGANTPLSDLPTCYTN</sequence>
<reference evidence="2" key="1">
    <citation type="submission" date="2002-01" db="EMBL/GenBank/DDBJ databases">
        <title>Oryza sativa nipponbare(GA3) genomic DNA, chromosome 1, BAC clone:OJ1123_G09.</title>
        <authorList>
            <person name="Sasaki T."/>
            <person name="Matsumoto T."/>
            <person name="Yamamoto K."/>
        </authorList>
    </citation>
    <scope>NUCLEOTIDE SEQUENCE</scope>
</reference>
<dbReference type="AlphaFoldDB" id="Q5VNJ8"/>
<evidence type="ECO:0000256" key="1">
    <source>
        <dbReference type="SAM" id="MobiDB-lite"/>
    </source>
</evidence>
<organism evidence="2">
    <name type="scientific">Oryza sativa subsp. japonica</name>
    <name type="common">Rice</name>
    <dbReference type="NCBI Taxonomy" id="39947"/>
    <lineage>
        <taxon>Eukaryota</taxon>
        <taxon>Viridiplantae</taxon>
        <taxon>Streptophyta</taxon>
        <taxon>Embryophyta</taxon>
        <taxon>Tracheophyta</taxon>
        <taxon>Spermatophyta</taxon>
        <taxon>Magnoliopsida</taxon>
        <taxon>Liliopsida</taxon>
        <taxon>Poales</taxon>
        <taxon>Poaceae</taxon>
        <taxon>BOP clade</taxon>
        <taxon>Oryzoideae</taxon>
        <taxon>Oryzeae</taxon>
        <taxon>Oryzinae</taxon>
        <taxon>Oryza</taxon>
        <taxon>Oryza sativa</taxon>
    </lineage>
</organism>
<dbReference type="Proteomes" id="UP000817658">
    <property type="component" value="Chromosome 1"/>
</dbReference>
<proteinExistence type="predicted"/>